<name>A0A384CBY2_URSMA</name>
<organism evidence="1">
    <name type="scientific">Ursus maritimus</name>
    <name type="common">Polar bear</name>
    <name type="synonym">Thalarctos maritimus</name>
    <dbReference type="NCBI Taxonomy" id="29073"/>
    <lineage>
        <taxon>Eukaryota</taxon>
        <taxon>Metazoa</taxon>
        <taxon>Chordata</taxon>
        <taxon>Craniata</taxon>
        <taxon>Vertebrata</taxon>
        <taxon>Euteleostomi</taxon>
        <taxon>Mammalia</taxon>
        <taxon>Eutheria</taxon>
        <taxon>Laurasiatheria</taxon>
        <taxon>Carnivora</taxon>
        <taxon>Caniformia</taxon>
        <taxon>Ursidae</taxon>
        <taxon>Ursus</taxon>
    </lineage>
</organism>
<proteinExistence type="predicted"/>
<dbReference type="GO" id="GO:0005634">
    <property type="term" value="C:nucleus"/>
    <property type="evidence" value="ECO:0007669"/>
    <property type="project" value="Ensembl"/>
</dbReference>
<dbReference type="Ensembl" id="ENSUMAT00000013662.1">
    <property type="protein sequence ID" value="ENSUMAP00000011480.1"/>
    <property type="gene ID" value="ENSUMAG00000008633.1"/>
</dbReference>
<dbReference type="GO" id="GO:0042802">
    <property type="term" value="F:identical protein binding"/>
    <property type="evidence" value="ECO:0007669"/>
    <property type="project" value="Ensembl"/>
</dbReference>
<sequence length="277" mass="30991">MSPGAGAPTPQRAAEPGASTPPCLRKQGAPAPQYPRKQGARPHRAPRNGSPPLGQDCLYSISRDTPYLFNKTLTSESIVHPGRESLEEYFPYAKSSSCGSDLGMSPPRILRVLPGARSAGGRSWDKEHGIFQDKVASVYEAPGFFLDLEPIPGALEAMQEMNNMQDTEVFICSSPLLNYEHCVGEKYRWVENHLGPQFVERIILTRDKTVVLGDLLIDDKDTIRGQEETPSWEHILFTCCHNQHLALPPTRRRLLSWSDNWREIIESKRGARTVDSR</sequence>
<accession>A0A384CBY2</accession>
<dbReference type="GO" id="GO:0009223">
    <property type="term" value="P:pyrimidine deoxyribonucleotide catabolic process"/>
    <property type="evidence" value="ECO:0007669"/>
    <property type="project" value="Ensembl"/>
</dbReference>
<dbReference type="GO" id="GO:0005829">
    <property type="term" value="C:cytosol"/>
    <property type="evidence" value="ECO:0007669"/>
    <property type="project" value="Ensembl"/>
</dbReference>
<dbReference type="CDD" id="cd02587">
    <property type="entry name" value="HAD_5-3dNT"/>
    <property type="match status" value="1"/>
</dbReference>
<protein>
    <submittedName>
        <fullName evidence="1">5', 3'-nucleotidase, cytosolic</fullName>
    </submittedName>
</protein>
<dbReference type="Pfam" id="PF06941">
    <property type="entry name" value="NT5C"/>
    <property type="match status" value="1"/>
</dbReference>
<dbReference type="InterPro" id="IPR010708">
    <property type="entry name" value="5'(3')-deoxyribonucleotidase"/>
</dbReference>
<dbReference type="PANTHER" id="PTHR16504">
    <property type="entry name" value="5'(3')-DEOXYRIBONUCLEOTIDASE"/>
    <property type="match status" value="1"/>
</dbReference>
<dbReference type="AlphaFoldDB" id="A0A384CBY2"/>
<dbReference type="FunFam" id="3.40.50.1000:FF:000133">
    <property type="entry name" value="5'(3')-deoxyribonucleotidase, cytosolic type"/>
    <property type="match status" value="1"/>
</dbReference>
<evidence type="ECO:0000313" key="1">
    <source>
        <dbReference type="Ensembl" id="ENSUMAP00000011480"/>
    </source>
</evidence>
<dbReference type="GeneTree" id="ENSGT00390000011596"/>
<dbReference type="GO" id="GO:0019103">
    <property type="term" value="F:pyrimidine nucleotide binding"/>
    <property type="evidence" value="ECO:0007669"/>
    <property type="project" value="Ensembl"/>
</dbReference>
<dbReference type="GO" id="GO:0008253">
    <property type="term" value="F:5'-nucleotidase activity"/>
    <property type="evidence" value="ECO:0007669"/>
    <property type="project" value="InterPro"/>
</dbReference>
<dbReference type="STRING" id="29073.ENSUMAP00000011480"/>
<dbReference type="InterPro" id="IPR023214">
    <property type="entry name" value="HAD_sf"/>
</dbReference>
<gene>
    <name evidence="1" type="primary">NT5C</name>
</gene>
<dbReference type="PANTHER" id="PTHR16504:SF5">
    <property type="entry name" value="5'(3')-DEOXYRIBONUCLEOTIDASE, CYTOSOLIC TYPE"/>
    <property type="match status" value="1"/>
</dbReference>
<dbReference type="SUPFAM" id="SSF56784">
    <property type="entry name" value="HAD-like"/>
    <property type="match status" value="1"/>
</dbReference>
<dbReference type="Gene3D" id="3.40.50.1000">
    <property type="entry name" value="HAD superfamily/HAD-like"/>
    <property type="match status" value="1"/>
</dbReference>
<dbReference type="GO" id="GO:0005739">
    <property type="term" value="C:mitochondrion"/>
    <property type="evidence" value="ECO:0007669"/>
    <property type="project" value="TreeGrafter"/>
</dbReference>
<dbReference type="InterPro" id="IPR036412">
    <property type="entry name" value="HAD-like_sf"/>
</dbReference>
<reference evidence="1" key="1">
    <citation type="submission" date="2019-03" db="UniProtKB">
        <authorList>
            <consortium name="Ensembl"/>
        </authorList>
    </citation>
    <scope>IDENTIFICATION</scope>
</reference>